<organism evidence="4 5">
    <name type="scientific">Gemmata massiliana</name>
    <dbReference type="NCBI Taxonomy" id="1210884"/>
    <lineage>
        <taxon>Bacteria</taxon>
        <taxon>Pseudomonadati</taxon>
        <taxon>Planctomycetota</taxon>
        <taxon>Planctomycetia</taxon>
        <taxon>Gemmatales</taxon>
        <taxon>Gemmataceae</taxon>
        <taxon>Gemmata</taxon>
    </lineage>
</organism>
<evidence type="ECO:0000256" key="3">
    <source>
        <dbReference type="SAM" id="Phobius"/>
    </source>
</evidence>
<feature type="transmembrane region" description="Helical" evidence="3">
    <location>
        <begin position="343"/>
        <end position="362"/>
    </location>
</feature>
<dbReference type="AlphaFoldDB" id="A0A6P2CT57"/>
<dbReference type="PROSITE" id="PS50005">
    <property type="entry name" value="TPR"/>
    <property type="match status" value="1"/>
</dbReference>
<dbReference type="Proteomes" id="UP000464178">
    <property type="component" value="Chromosome"/>
</dbReference>
<dbReference type="RefSeq" id="WP_162666741.1">
    <property type="nucleotide sequence ID" value="NZ_LR593886.1"/>
</dbReference>
<keyword evidence="3" id="KW-1133">Transmembrane helix</keyword>
<evidence type="ECO:0000313" key="4">
    <source>
        <dbReference type="EMBL" id="VTR91797.1"/>
    </source>
</evidence>
<feature type="transmembrane region" description="Helical" evidence="3">
    <location>
        <begin position="423"/>
        <end position="450"/>
    </location>
</feature>
<protein>
    <submittedName>
        <fullName evidence="4">Cytochrome c biosynthesis protein: Uncharacterized protein</fullName>
    </submittedName>
</protein>
<feature type="transmembrane region" description="Helical" evidence="3">
    <location>
        <begin position="58"/>
        <end position="82"/>
    </location>
</feature>
<keyword evidence="1" id="KW-0802">TPR repeat</keyword>
<dbReference type="InterPro" id="IPR019734">
    <property type="entry name" value="TPR_rpt"/>
</dbReference>
<keyword evidence="3" id="KW-0812">Transmembrane</keyword>
<feature type="region of interest" description="Disordered" evidence="2">
    <location>
        <begin position="1"/>
        <end position="36"/>
    </location>
</feature>
<feature type="transmembrane region" description="Helical" evidence="3">
    <location>
        <begin position="164"/>
        <end position="182"/>
    </location>
</feature>
<evidence type="ECO:0000256" key="2">
    <source>
        <dbReference type="SAM" id="MobiDB-lite"/>
    </source>
</evidence>
<gene>
    <name evidence="4" type="ORF">SOIL9_59170</name>
</gene>
<name>A0A6P2CT57_9BACT</name>
<keyword evidence="5" id="KW-1185">Reference proteome</keyword>
<proteinExistence type="predicted"/>
<feature type="compositionally biased region" description="Pro residues" evidence="2">
    <location>
        <begin position="1"/>
        <end position="16"/>
    </location>
</feature>
<feature type="transmembrane region" description="Helical" evidence="3">
    <location>
        <begin position="374"/>
        <end position="402"/>
    </location>
</feature>
<dbReference type="KEGG" id="gms:SOIL9_59170"/>
<sequence length="1205" mass="131118">MKLSVPPPPPPPPPSDGTPGAGSPEEPNEQPDATAIAPVEQPAAPVAPVSKPAVWPSWFSGIDAALVGLVILFAFVAASFAARNSDLWLHLATGKRLFAGEYFPGGSDPFSYSAEGRAWVNHSWLADPVMYLLYGGDGVVLVAAKALLVALTFGLLIAIRRPQFALWPWATVACAGVLATAPQFTLRPFVASMLFFAVTLFLLFRVPHKKGSKQFPIAIGITFWLWASCDQWFFVGPLALALLLIGDLVQKYGFNSPDEPEGTTDADTLGRLPDTATLAKALGIGLLACTLTPNHVRVWELPFELVGAPGAASDPSLKLLLSAPYDVSLYAENAQLGYNANGLCYVLLLVLGATVVALAGSLGVGRVRVSHVMLWFGFAVLSLLSVYAVPFFVLVAVPLVAAQLNAFSTRAELKTWGDPRTRLLLIGSSCGRVLSVLGVCLLCVLAYPGWVHPDANNPALARRVAWTVEPDRGLAQAAEQLNTWRQSGALSDGARGVITSIDLANHAAWFAPKEKVLVNGRLNHHRRELADYIALRRGFGLVGTGNEPPQQQDATDVLARHNAEYVVMSASAGSGSNALDPRFAAQVPVLVLYQQWGTWAAWYTDGRTAVFGWRPEPTGGRPSFAALALDPALKAFGPEVKKAPDPVVQQPLVQAGWEEAFVRAPRPAPAGAAEALGWLDYKNAILQRQVIRQNWVQPATIGWLAGQHTWHHFALRTAAVTELVQIVPQYAGAETEAAAMRALPILALRAARRAIAEDPDPPDGYYALAHAMRDTDLPFSESERSLGMVVAYRQCLSRYPKADRYKRGQFSARASQVAFELAQVYLGRRLPWSERGRDAIEFTGYPIDVAPFRDRIGIGQPVFQNVNTKAYLRAGFSAPNAPLAPLYNGLPFLLPLDTAREALQAALEYIPIDFPTESDDQKRFTKQVETYKAAVDNLLVRYKERYETSKGLAPKLPVLVLGAVRSCMPSEALNLLNSKELEPEFNKDGYSLTALQIALELATGQIENASERLKRLSEPEHAKNLEQSPVLDSIQALKYQALIIAGEYKAAGDTLEALSPNIGQLDKLKAPPGPELPLEYVQRVVVAAGLTKNPEKFPPGLIAPPLSLIPGHDQVIHTHIWLNTWDSLRVMIQRGILEHLSSESQFFSRRGVLFLLEGDIPSAKERFKESLRKPPEGWGLPPAHSPLADQYLRLIERAEKKAAKP</sequence>
<feature type="repeat" description="TPR" evidence="1">
    <location>
        <begin position="1144"/>
        <end position="1177"/>
    </location>
</feature>
<feature type="transmembrane region" description="Helical" evidence="3">
    <location>
        <begin position="188"/>
        <end position="206"/>
    </location>
</feature>
<dbReference type="EMBL" id="LR593886">
    <property type="protein sequence ID" value="VTR91797.1"/>
    <property type="molecule type" value="Genomic_DNA"/>
</dbReference>
<evidence type="ECO:0000313" key="5">
    <source>
        <dbReference type="Proteomes" id="UP000464178"/>
    </source>
</evidence>
<reference evidence="4 5" key="1">
    <citation type="submission" date="2019-05" db="EMBL/GenBank/DDBJ databases">
        <authorList>
            <consortium name="Science for Life Laboratories"/>
        </authorList>
    </citation>
    <scope>NUCLEOTIDE SEQUENCE [LARGE SCALE GENOMIC DNA]</scope>
    <source>
        <strain evidence="4">Soil9</strain>
    </source>
</reference>
<accession>A0A6P2CT57</accession>
<feature type="transmembrane region" description="Helical" evidence="3">
    <location>
        <begin position="131"/>
        <end position="157"/>
    </location>
</feature>
<evidence type="ECO:0000256" key="1">
    <source>
        <dbReference type="PROSITE-ProRule" id="PRU00339"/>
    </source>
</evidence>
<keyword evidence="3" id="KW-0472">Membrane</keyword>